<gene>
    <name evidence="2" type="ORF">EV421DRAFT_1914394</name>
</gene>
<feature type="compositionally biased region" description="Basic residues" evidence="1">
    <location>
        <begin position="76"/>
        <end position="91"/>
    </location>
</feature>
<evidence type="ECO:0000313" key="2">
    <source>
        <dbReference type="EMBL" id="KAK0429603.1"/>
    </source>
</evidence>
<organism evidence="2 3">
    <name type="scientific">Armillaria borealis</name>
    <dbReference type="NCBI Taxonomy" id="47425"/>
    <lineage>
        <taxon>Eukaryota</taxon>
        <taxon>Fungi</taxon>
        <taxon>Dikarya</taxon>
        <taxon>Basidiomycota</taxon>
        <taxon>Agaricomycotina</taxon>
        <taxon>Agaricomycetes</taxon>
        <taxon>Agaricomycetidae</taxon>
        <taxon>Agaricales</taxon>
        <taxon>Marasmiineae</taxon>
        <taxon>Physalacriaceae</taxon>
        <taxon>Armillaria</taxon>
    </lineage>
</organism>
<reference evidence="2" key="1">
    <citation type="submission" date="2023-06" db="EMBL/GenBank/DDBJ databases">
        <authorList>
            <consortium name="Lawrence Berkeley National Laboratory"/>
            <person name="Ahrendt S."/>
            <person name="Sahu N."/>
            <person name="Indic B."/>
            <person name="Wong-Bajracharya J."/>
            <person name="Merenyi Z."/>
            <person name="Ke H.-M."/>
            <person name="Monk M."/>
            <person name="Kocsube S."/>
            <person name="Drula E."/>
            <person name="Lipzen A."/>
            <person name="Balint B."/>
            <person name="Henrissat B."/>
            <person name="Andreopoulos B."/>
            <person name="Martin F.M."/>
            <person name="Harder C.B."/>
            <person name="Rigling D."/>
            <person name="Ford K.L."/>
            <person name="Foster G.D."/>
            <person name="Pangilinan J."/>
            <person name="Papanicolaou A."/>
            <person name="Barry K."/>
            <person name="LaButti K."/>
            <person name="Viragh M."/>
            <person name="Koriabine M."/>
            <person name="Yan M."/>
            <person name="Riley R."/>
            <person name="Champramary S."/>
            <person name="Plett K.L."/>
            <person name="Tsai I.J."/>
            <person name="Slot J."/>
            <person name="Sipos G."/>
            <person name="Plett J."/>
            <person name="Nagy L.G."/>
            <person name="Grigoriev I.V."/>
        </authorList>
    </citation>
    <scope>NUCLEOTIDE SEQUENCE</scope>
    <source>
        <strain evidence="2">FPL87.14</strain>
    </source>
</reference>
<comment type="caution">
    <text evidence="2">The sequence shown here is derived from an EMBL/GenBank/DDBJ whole genome shotgun (WGS) entry which is preliminary data.</text>
</comment>
<dbReference type="Proteomes" id="UP001175226">
    <property type="component" value="Unassembled WGS sequence"/>
</dbReference>
<feature type="compositionally biased region" description="Polar residues" evidence="1">
    <location>
        <begin position="103"/>
        <end position="112"/>
    </location>
</feature>
<name>A0AA39MDA5_9AGAR</name>
<protein>
    <submittedName>
        <fullName evidence="2">Uncharacterized protein</fullName>
    </submittedName>
</protein>
<proteinExistence type="predicted"/>
<dbReference type="EMBL" id="JAUEPT010000230">
    <property type="protein sequence ID" value="KAK0429603.1"/>
    <property type="molecule type" value="Genomic_DNA"/>
</dbReference>
<accession>A0AA39MDA5</accession>
<evidence type="ECO:0000256" key="1">
    <source>
        <dbReference type="SAM" id="MobiDB-lite"/>
    </source>
</evidence>
<feature type="compositionally biased region" description="Polar residues" evidence="1">
    <location>
        <begin position="18"/>
        <end position="31"/>
    </location>
</feature>
<sequence>MREGWGSSVSIDDLADLFSSQWRRPTSSDPTSKALDADSSVPDSNVVERLRPKRPQEAQDGLSEDAGDEKDLKVPPTKKAKQKKKSKKKSKAVVSSEEEELDTQQPMASNSEAIPLIQQRPPRLRLSKQELVQYAQKGANDEDNIWRSTFLQVHQTKGPVMGHVRPPL</sequence>
<keyword evidence="3" id="KW-1185">Reference proteome</keyword>
<dbReference type="AlphaFoldDB" id="A0AA39MDA5"/>
<feature type="region of interest" description="Disordered" evidence="1">
    <location>
        <begin position="18"/>
        <end position="121"/>
    </location>
</feature>
<evidence type="ECO:0000313" key="3">
    <source>
        <dbReference type="Proteomes" id="UP001175226"/>
    </source>
</evidence>
<feature type="compositionally biased region" description="Basic and acidic residues" evidence="1">
    <location>
        <begin position="46"/>
        <end position="57"/>
    </location>
</feature>